<evidence type="ECO:0000256" key="1">
    <source>
        <dbReference type="SAM" id="Phobius"/>
    </source>
</evidence>
<dbReference type="Gene3D" id="3.20.20.370">
    <property type="entry name" value="Glycoside hydrolase/deacetylase"/>
    <property type="match status" value="1"/>
</dbReference>
<accession>E4Q9T6</accession>
<protein>
    <recommendedName>
        <fullName evidence="4">Divergent polysaccharide deacetylase family protein</fullName>
    </recommendedName>
</protein>
<keyword evidence="3" id="KW-1185">Reference proteome</keyword>
<dbReference type="InterPro" id="IPR011330">
    <property type="entry name" value="Glyco_hydro/deAcase_b/a-brl"/>
</dbReference>
<dbReference type="RefSeq" id="WP_013404329.1">
    <property type="nucleotide sequence ID" value="NC_014652.1"/>
</dbReference>
<keyword evidence="1" id="KW-0812">Transmembrane</keyword>
<evidence type="ECO:0000313" key="3">
    <source>
        <dbReference type="Proteomes" id="UP000006890"/>
    </source>
</evidence>
<dbReference type="HOGENOM" id="CLU_041643_2_1_9"/>
<evidence type="ECO:0008006" key="4">
    <source>
        <dbReference type="Google" id="ProtNLM"/>
    </source>
</evidence>
<dbReference type="PANTHER" id="PTHR30105:SF2">
    <property type="entry name" value="DIVERGENT POLYSACCHARIDE DEACETYLASE SUPERFAMILY"/>
    <property type="match status" value="1"/>
</dbReference>
<proteinExistence type="predicted"/>
<dbReference type="Pfam" id="PF04748">
    <property type="entry name" value="Polysacc_deac_2"/>
    <property type="match status" value="1"/>
</dbReference>
<organism evidence="2 3">
    <name type="scientific">Caldicellulosiruptor hydrothermalis (strain DSM 18901 / VKM B-2411 / 108)</name>
    <dbReference type="NCBI Taxonomy" id="632292"/>
    <lineage>
        <taxon>Bacteria</taxon>
        <taxon>Bacillati</taxon>
        <taxon>Bacillota</taxon>
        <taxon>Bacillota incertae sedis</taxon>
        <taxon>Caldicellulosiruptorales</taxon>
        <taxon>Caldicellulosiruptoraceae</taxon>
        <taxon>Caldicellulosiruptor</taxon>
    </lineage>
</organism>
<dbReference type="InterPro" id="IPR006837">
    <property type="entry name" value="Divergent_DAC"/>
</dbReference>
<sequence>MRFKRYILVIIERTKLSKFFIPFLALFCGAALLLVYLFYNPKPKIKEAASQTLSYVAIIFEDAGMDEEEVQKLLSINVPFDIAIIPFLPFSNKISLTSHEKGKEVILHLSMEPEEESTIWLCPRSIMNATPDDEIEKIFKDALANVANSKGLSIHLGTLVCKNERIVKKLSTIAKENNLFIVDSTFSSESLFAKIGKQMGLQVVIPDIVLDSRNELKPIQDKFNLLFNIAKKKGFAVAIGHLGTDGGITTIEAFKQAIQKAEKENIKFVFVSEILKLQKENIK</sequence>
<dbReference type="EMBL" id="CP002219">
    <property type="protein sequence ID" value="ADQ08191.1"/>
    <property type="molecule type" value="Genomic_DNA"/>
</dbReference>
<dbReference type="STRING" id="632292.Calhy_2497"/>
<dbReference type="Proteomes" id="UP000006890">
    <property type="component" value="Chromosome"/>
</dbReference>
<keyword evidence="1" id="KW-0472">Membrane</keyword>
<dbReference type="PANTHER" id="PTHR30105">
    <property type="entry name" value="UNCHARACTERIZED YIBQ-RELATED"/>
    <property type="match status" value="1"/>
</dbReference>
<dbReference type="KEGG" id="chd:Calhy_2497"/>
<evidence type="ECO:0000313" key="2">
    <source>
        <dbReference type="EMBL" id="ADQ08191.1"/>
    </source>
</evidence>
<gene>
    <name evidence="2" type="ordered locus">Calhy_2497</name>
</gene>
<reference evidence="2 3" key="2">
    <citation type="journal article" date="2011" name="J. Bacteriol.">
        <title>Complete genome sequences for the anaerobic, extremely thermophilic plant biomass-degrading bacteria Caldicellulosiruptor hydrothermalis, Caldicellulosiruptor kristjanssonii, Caldicellulosiruptor kronotskyensis, Caldicellulosiruptor owensenis, and Caldicellulosiruptor lactoaceticus.</title>
        <authorList>
            <person name="Blumer-Schuette S.E."/>
            <person name="Ozdemir I."/>
            <person name="Mistry D."/>
            <person name="Lucas S."/>
            <person name="Lapidus A."/>
            <person name="Cheng J.F."/>
            <person name="Goodwin L.A."/>
            <person name="Pitluck S."/>
            <person name="Land M.L."/>
            <person name="Hauser L.J."/>
            <person name="Woyke T."/>
            <person name="Mikhailova N."/>
            <person name="Pati A."/>
            <person name="Kyrpides N.C."/>
            <person name="Ivanova N."/>
            <person name="Detter J.C."/>
            <person name="Walston-Davenport K."/>
            <person name="Han S."/>
            <person name="Adams M.W."/>
            <person name="Kelly R.M."/>
        </authorList>
    </citation>
    <scope>NUCLEOTIDE SEQUENCE [LARGE SCALE GENOMIC DNA]</scope>
    <source>
        <strain evidence="3">DSM 18901 / VKM B-2411 / 108</strain>
    </source>
</reference>
<dbReference type="CDD" id="cd10936">
    <property type="entry name" value="CE4_DAC2"/>
    <property type="match status" value="1"/>
</dbReference>
<reference key="1">
    <citation type="submission" date="2010-09" db="EMBL/GenBank/DDBJ databases">
        <title>Complete sequence of Caldicellulosiruptor hydrothermalis 108.</title>
        <authorList>
            <consortium name="US DOE Joint Genome Institute"/>
            <person name="Lucas S."/>
            <person name="Copeland A."/>
            <person name="Lapidus A."/>
            <person name="Cheng J.-F."/>
            <person name="Bruce D."/>
            <person name="Goodwin L."/>
            <person name="Pitluck S."/>
            <person name="Davenport K."/>
            <person name="Detter J.C."/>
            <person name="Han C."/>
            <person name="Tapia R."/>
            <person name="Land M."/>
            <person name="Hauser L."/>
            <person name="Chang Y.-J."/>
            <person name="Jeffries C."/>
            <person name="Kyrpides N."/>
            <person name="Ivanova N."/>
            <person name="Mikhailova N."/>
            <person name="Blumer-Schuette S.E."/>
            <person name="Kelly R.M."/>
            <person name="Woyke T."/>
        </authorList>
    </citation>
    <scope>NUCLEOTIDE SEQUENCE</scope>
    <source>
        <strain>108</strain>
    </source>
</reference>
<dbReference type="GO" id="GO:0005975">
    <property type="term" value="P:carbohydrate metabolic process"/>
    <property type="evidence" value="ECO:0007669"/>
    <property type="project" value="InterPro"/>
</dbReference>
<keyword evidence="1" id="KW-1133">Transmembrane helix</keyword>
<feature type="transmembrane region" description="Helical" evidence="1">
    <location>
        <begin position="20"/>
        <end position="39"/>
    </location>
</feature>
<name>E4Q9T6_CALH1</name>
<dbReference type="OrthoDB" id="9784811at2"/>
<dbReference type="eggNOG" id="COG2861">
    <property type="taxonomic scope" value="Bacteria"/>
</dbReference>
<dbReference type="AlphaFoldDB" id="E4Q9T6"/>
<dbReference type="SUPFAM" id="SSF88713">
    <property type="entry name" value="Glycoside hydrolase/deacetylase"/>
    <property type="match status" value="1"/>
</dbReference>